<feature type="domain" description="ABC transporter" evidence="6">
    <location>
        <begin position="18"/>
        <end position="252"/>
    </location>
</feature>
<dbReference type="Pfam" id="PF00005">
    <property type="entry name" value="ABC_tran"/>
    <property type="match status" value="1"/>
</dbReference>
<dbReference type="Gene3D" id="3.40.50.300">
    <property type="entry name" value="P-loop containing nucleotide triphosphate hydrolases"/>
    <property type="match status" value="1"/>
</dbReference>
<dbReference type="SMART" id="SM00382">
    <property type="entry name" value="AAA"/>
    <property type="match status" value="1"/>
</dbReference>
<dbReference type="InterPro" id="IPR003593">
    <property type="entry name" value="AAA+_ATPase"/>
</dbReference>
<reference evidence="7" key="1">
    <citation type="submission" date="2022-10" db="EMBL/GenBank/DDBJ databases">
        <title>The complete genomes of actinobacterial strains from the NBC collection.</title>
        <authorList>
            <person name="Joergensen T.S."/>
            <person name="Alvarez Arevalo M."/>
            <person name="Sterndorff E.B."/>
            <person name="Faurdal D."/>
            <person name="Vuksanovic O."/>
            <person name="Mourched A.-S."/>
            <person name="Charusanti P."/>
            <person name="Shaw S."/>
            <person name="Blin K."/>
            <person name="Weber T."/>
        </authorList>
    </citation>
    <scope>NUCLEOTIDE SEQUENCE</scope>
    <source>
        <strain evidence="7">NBC 00180</strain>
    </source>
</reference>
<evidence type="ECO:0000259" key="6">
    <source>
        <dbReference type="PROSITE" id="PS50893"/>
    </source>
</evidence>
<dbReference type="InterPro" id="IPR027417">
    <property type="entry name" value="P-loop_NTPase"/>
</dbReference>
<proteinExistence type="inferred from homology"/>
<dbReference type="AlphaFoldDB" id="A0AAU1IE09"/>
<name>A0AAU1IE09_9ACTN</name>
<evidence type="ECO:0000256" key="4">
    <source>
        <dbReference type="ARBA" id="ARBA00022840"/>
    </source>
</evidence>
<dbReference type="SUPFAM" id="SSF52540">
    <property type="entry name" value="P-loop containing nucleoside triphosphate hydrolases"/>
    <property type="match status" value="1"/>
</dbReference>
<gene>
    <name evidence="7" type="ORF">OG477_42495</name>
</gene>
<dbReference type="InterPro" id="IPR003439">
    <property type="entry name" value="ABC_transporter-like_ATP-bd"/>
</dbReference>
<evidence type="ECO:0000256" key="5">
    <source>
        <dbReference type="ARBA" id="ARBA00022970"/>
    </source>
</evidence>
<dbReference type="GO" id="GO:0015807">
    <property type="term" value="P:L-amino acid transport"/>
    <property type="evidence" value="ECO:0007669"/>
    <property type="project" value="TreeGrafter"/>
</dbReference>
<evidence type="ECO:0000256" key="2">
    <source>
        <dbReference type="ARBA" id="ARBA00022448"/>
    </source>
</evidence>
<dbReference type="GO" id="GO:0005524">
    <property type="term" value="F:ATP binding"/>
    <property type="evidence" value="ECO:0007669"/>
    <property type="project" value="UniProtKB-KW"/>
</dbReference>
<keyword evidence="3" id="KW-0547">Nucleotide-binding</keyword>
<organism evidence="7">
    <name type="scientific">Streptomyces sp. NBC_00180</name>
    <dbReference type="NCBI Taxonomy" id="2903632"/>
    <lineage>
        <taxon>Bacteria</taxon>
        <taxon>Bacillati</taxon>
        <taxon>Actinomycetota</taxon>
        <taxon>Actinomycetes</taxon>
        <taxon>Kitasatosporales</taxon>
        <taxon>Streptomycetaceae</taxon>
        <taxon>Streptomyces</taxon>
    </lineage>
</organism>
<keyword evidence="5" id="KW-0029">Amino-acid transport</keyword>
<dbReference type="PROSITE" id="PS50893">
    <property type="entry name" value="ABC_TRANSPORTER_2"/>
    <property type="match status" value="1"/>
</dbReference>
<dbReference type="InterPro" id="IPR052156">
    <property type="entry name" value="BCAA_Transport_ATP-bd_LivF"/>
</dbReference>
<dbReference type="PANTHER" id="PTHR43820">
    <property type="entry name" value="HIGH-AFFINITY BRANCHED-CHAIN AMINO ACID TRANSPORT ATP-BINDING PROTEIN LIVF"/>
    <property type="match status" value="1"/>
</dbReference>
<dbReference type="InterPro" id="IPR017871">
    <property type="entry name" value="ABC_transporter-like_CS"/>
</dbReference>
<dbReference type="EMBL" id="CP108140">
    <property type="protein sequence ID" value="WTP92411.1"/>
    <property type="molecule type" value="Genomic_DNA"/>
</dbReference>
<evidence type="ECO:0000256" key="1">
    <source>
        <dbReference type="ARBA" id="ARBA00005417"/>
    </source>
</evidence>
<accession>A0AAU1IE09</accession>
<protein>
    <submittedName>
        <fullName evidence="7">ABC transporter ATP-binding protein</fullName>
    </submittedName>
</protein>
<dbReference type="PROSITE" id="PS00211">
    <property type="entry name" value="ABC_TRANSPORTER_1"/>
    <property type="match status" value="1"/>
</dbReference>
<evidence type="ECO:0000256" key="3">
    <source>
        <dbReference type="ARBA" id="ARBA00022741"/>
    </source>
</evidence>
<dbReference type="PANTHER" id="PTHR43820:SF4">
    <property type="entry name" value="HIGH-AFFINITY BRANCHED-CHAIN AMINO ACID TRANSPORT ATP-BINDING PROTEIN LIVF"/>
    <property type="match status" value="1"/>
</dbReference>
<keyword evidence="4 7" id="KW-0067">ATP-binding</keyword>
<keyword evidence="2" id="KW-0813">Transport</keyword>
<sequence>MLRWFRRIWVRGSAAVVLEIRNLTVDYGAVRALDQVTLSAREGTVTAVLGANGAGKTTLLRTISGLVKPTAGSIVFVGREISGRPAEDIARLGLGHVPEGQGVILELTVEENLRLGGLIAPGGSRERRATADRVYALFPALVECRDRLASTLSGGERRMLVIGRALMGGPRALVLDEPSLGLAPLVVAQLLASVRQLRDESGYTVVLAEQNARSALAIADRSVVLDLGRVVLDADAATLAADEQLMDRLRRAYLGF</sequence>
<dbReference type="CDD" id="cd03224">
    <property type="entry name" value="ABC_TM1139_LivF_branched"/>
    <property type="match status" value="1"/>
</dbReference>
<comment type="similarity">
    <text evidence="1">Belongs to the ABC transporter superfamily.</text>
</comment>
<evidence type="ECO:0000313" key="7">
    <source>
        <dbReference type="EMBL" id="WTP92411.1"/>
    </source>
</evidence>
<dbReference type="GO" id="GO:0016887">
    <property type="term" value="F:ATP hydrolysis activity"/>
    <property type="evidence" value="ECO:0007669"/>
    <property type="project" value="InterPro"/>
</dbReference>
<dbReference type="GO" id="GO:0015658">
    <property type="term" value="F:branched-chain amino acid transmembrane transporter activity"/>
    <property type="evidence" value="ECO:0007669"/>
    <property type="project" value="TreeGrafter"/>
</dbReference>